<dbReference type="KEGG" id="ebm:SG0102_11570"/>
<feature type="domain" description="Core-binding (CB)" evidence="7">
    <location>
        <begin position="2"/>
        <end position="86"/>
    </location>
</feature>
<dbReference type="AlphaFoldDB" id="A0A3G9JMJ2"/>
<dbReference type="InterPro" id="IPR004107">
    <property type="entry name" value="Integrase_SAM-like_N"/>
</dbReference>
<evidence type="ECO:0000256" key="3">
    <source>
        <dbReference type="ARBA" id="ARBA00023125"/>
    </source>
</evidence>
<dbReference type="EMBL" id="AP019309">
    <property type="protein sequence ID" value="BBH26223.1"/>
    <property type="molecule type" value="Genomic_DNA"/>
</dbReference>
<name>A0A3G9JMJ2_9FIRM</name>
<comment type="similarity">
    <text evidence="1">Belongs to the 'phage' integrase family.</text>
</comment>
<evidence type="ECO:0000256" key="1">
    <source>
        <dbReference type="ARBA" id="ARBA00008857"/>
    </source>
</evidence>
<dbReference type="Gene3D" id="1.10.443.10">
    <property type="entry name" value="Intergrase catalytic core"/>
    <property type="match status" value="1"/>
</dbReference>
<evidence type="ECO:0000259" key="7">
    <source>
        <dbReference type="PROSITE" id="PS51900"/>
    </source>
</evidence>
<evidence type="ECO:0000313" key="8">
    <source>
        <dbReference type="EMBL" id="BBH25875.1"/>
    </source>
</evidence>
<keyword evidence="4" id="KW-0233">DNA recombination</keyword>
<gene>
    <name evidence="8" type="ORF">SG0102_08090</name>
    <name evidence="9" type="ORF">SG0102_11570</name>
</gene>
<dbReference type="InterPro" id="IPR050090">
    <property type="entry name" value="Tyrosine_recombinase_XerCD"/>
</dbReference>
<sequence length="326" mass="38085">MKTCNDLLTDSKNYLDIRKKVLSTYSFYHYKQIIREFNEYFSKSTLKDVSAINEMEITSFIRTITGKTSTVINKLIALRKFINYLNSIGYKIFVPELPENHDDYVPYIFSDDEISEILEYLDNLPLEKGMNPLLQYEMPMIIRIMISSGTRISATLHIKLGDFDPQMHTIIIRKGKNYKERIVPLNFSVSKMLIKYIDAMNISNPESYIFPNALNDNEPMKYKSVANKFHNVLLKLNIYDHSGYKTRGPCLHCLRHYFVINSLRKLIAEGIPIDNYIPYLSIYLGHDSLDETEKYLKFSPDIFTDEVELFSESILDILPEVENDED</sequence>
<evidence type="ECO:0000256" key="4">
    <source>
        <dbReference type="ARBA" id="ARBA00023172"/>
    </source>
</evidence>
<evidence type="ECO:0000256" key="5">
    <source>
        <dbReference type="PROSITE-ProRule" id="PRU01248"/>
    </source>
</evidence>
<dbReference type="InterPro" id="IPR002104">
    <property type="entry name" value="Integrase_catalytic"/>
</dbReference>
<dbReference type="InterPro" id="IPR011010">
    <property type="entry name" value="DNA_brk_join_enz"/>
</dbReference>
<dbReference type="Proteomes" id="UP000268059">
    <property type="component" value="Chromosome"/>
</dbReference>
<reference evidence="9 10" key="1">
    <citation type="submission" date="2018-11" db="EMBL/GenBank/DDBJ databases">
        <title>Novel Erysipelotrichaceae bacterium isolated from small intestine of a swine.</title>
        <authorList>
            <person name="Kim J.S."/>
            <person name="Choe H."/>
            <person name="Lee Y.R."/>
            <person name="Kim K.M."/>
            <person name="Park D.S."/>
        </authorList>
    </citation>
    <scope>NUCLEOTIDE SEQUENCE [LARGE SCALE GENOMIC DNA]</scope>
    <source>
        <strain evidence="9 10">SG0102</strain>
    </source>
</reference>
<dbReference type="KEGG" id="ebm:SG0102_08090"/>
<accession>A0A3G9JMJ2</accession>
<dbReference type="Gene3D" id="1.10.150.130">
    <property type="match status" value="1"/>
</dbReference>
<protein>
    <recommendedName>
        <fullName evidence="11">Integrase</fullName>
    </recommendedName>
</protein>
<evidence type="ECO:0008006" key="11">
    <source>
        <dbReference type="Google" id="ProtNLM"/>
    </source>
</evidence>
<evidence type="ECO:0000313" key="10">
    <source>
        <dbReference type="Proteomes" id="UP000268059"/>
    </source>
</evidence>
<dbReference type="InterPro" id="IPR044068">
    <property type="entry name" value="CB"/>
</dbReference>
<dbReference type="PROSITE" id="PS51898">
    <property type="entry name" value="TYR_RECOMBINASE"/>
    <property type="match status" value="1"/>
</dbReference>
<dbReference type="GO" id="GO:0003677">
    <property type="term" value="F:DNA binding"/>
    <property type="evidence" value="ECO:0007669"/>
    <property type="project" value="UniProtKB-UniRule"/>
</dbReference>
<organism evidence="9 10">
    <name type="scientific">Intestinibaculum porci</name>
    <dbReference type="NCBI Taxonomy" id="2487118"/>
    <lineage>
        <taxon>Bacteria</taxon>
        <taxon>Bacillati</taxon>
        <taxon>Bacillota</taxon>
        <taxon>Erysipelotrichia</taxon>
        <taxon>Erysipelotrichales</taxon>
        <taxon>Erysipelotrichaceae</taxon>
        <taxon>Intestinibaculum</taxon>
    </lineage>
</organism>
<dbReference type="PROSITE" id="PS51900">
    <property type="entry name" value="CB"/>
    <property type="match status" value="1"/>
</dbReference>
<dbReference type="InParanoid" id="A0A3G9JMJ2"/>
<dbReference type="PANTHER" id="PTHR30349:SF41">
    <property type="entry name" value="INTEGRASE_RECOMBINASE PROTEIN MJ0367-RELATED"/>
    <property type="match status" value="1"/>
</dbReference>
<evidence type="ECO:0000259" key="6">
    <source>
        <dbReference type="PROSITE" id="PS51898"/>
    </source>
</evidence>
<dbReference type="PANTHER" id="PTHR30349">
    <property type="entry name" value="PHAGE INTEGRASE-RELATED"/>
    <property type="match status" value="1"/>
</dbReference>
<dbReference type="GO" id="GO:0006310">
    <property type="term" value="P:DNA recombination"/>
    <property type="evidence" value="ECO:0007669"/>
    <property type="project" value="UniProtKB-KW"/>
</dbReference>
<dbReference type="EMBL" id="AP019309">
    <property type="protein sequence ID" value="BBH25875.1"/>
    <property type="molecule type" value="Genomic_DNA"/>
</dbReference>
<evidence type="ECO:0000313" key="9">
    <source>
        <dbReference type="EMBL" id="BBH26223.1"/>
    </source>
</evidence>
<keyword evidence="3 5" id="KW-0238">DNA-binding</keyword>
<dbReference type="Pfam" id="PF00589">
    <property type="entry name" value="Phage_integrase"/>
    <property type="match status" value="1"/>
</dbReference>
<dbReference type="InterPro" id="IPR013762">
    <property type="entry name" value="Integrase-like_cat_sf"/>
</dbReference>
<dbReference type="SUPFAM" id="SSF56349">
    <property type="entry name" value="DNA breaking-rejoining enzymes"/>
    <property type="match status" value="1"/>
</dbReference>
<proteinExistence type="inferred from homology"/>
<keyword evidence="2" id="KW-0229">DNA integration</keyword>
<dbReference type="Pfam" id="PF02899">
    <property type="entry name" value="Phage_int_SAM_1"/>
    <property type="match status" value="1"/>
</dbReference>
<dbReference type="OrthoDB" id="9766545at2"/>
<dbReference type="InterPro" id="IPR010998">
    <property type="entry name" value="Integrase_recombinase_N"/>
</dbReference>
<evidence type="ECO:0000256" key="2">
    <source>
        <dbReference type="ARBA" id="ARBA00022908"/>
    </source>
</evidence>
<feature type="domain" description="Tyr recombinase" evidence="6">
    <location>
        <begin position="104"/>
        <end position="308"/>
    </location>
</feature>
<keyword evidence="10" id="KW-1185">Reference proteome</keyword>
<dbReference type="RefSeq" id="WP_125118782.1">
    <property type="nucleotide sequence ID" value="NZ_AP019309.1"/>
</dbReference>
<dbReference type="GO" id="GO:0015074">
    <property type="term" value="P:DNA integration"/>
    <property type="evidence" value="ECO:0007669"/>
    <property type="project" value="UniProtKB-KW"/>
</dbReference>